<sequence length="154" mass="17476">MQAATDALCEIFYNISILNPISPRISDYNLLVHIVQFMSLLCYQSLIKECGAVIAATAVAATAATAAAAVVVVLNCKKEEKNRFKYYTWRQRIENHFFGKRSGEIKMQLEEKCYLNLQCNEYHYVGAQLSSTCHLRYCQDGLESIRICMVVAFD</sequence>
<evidence type="ECO:0000256" key="1">
    <source>
        <dbReference type="SAM" id="Phobius"/>
    </source>
</evidence>
<reference evidence="2 3" key="1">
    <citation type="submission" date="2015-01" db="EMBL/GenBank/DDBJ databases">
        <title>Evolution of Trichinella species and genotypes.</title>
        <authorList>
            <person name="Korhonen P.K."/>
            <person name="Edoardo P."/>
            <person name="Giuseppe L.R."/>
            <person name="Gasser R.B."/>
        </authorList>
    </citation>
    <scope>NUCLEOTIDE SEQUENCE [LARGE SCALE GENOMIC DNA]</scope>
    <source>
        <strain evidence="2">ISS470</strain>
    </source>
</reference>
<organism evidence="2 3">
    <name type="scientific">Trichinella pseudospiralis</name>
    <name type="common">Parasitic roundworm</name>
    <dbReference type="NCBI Taxonomy" id="6337"/>
    <lineage>
        <taxon>Eukaryota</taxon>
        <taxon>Metazoa</taxon>
        <taxon>Ecdysozoa</taxon>
        <taxon>Nematoda</taxon>
        <taxon>Enoplea</taxon>
        <taxon>Dorylaimia</taxon>
        <taxon>Trichinellida</taxon>
        <taxon>Trichinellidae</taxon>
        <taxon>Trichinella</taxon>
    </lineage>
</organism>
<dbReference type="Proteomes" id="UP000054995">
    <property type="component" value="Unassembled WGS sequence"/>
</dbReference>
<name>A0A0V1FXE2_TRIPS</name>
<dbReference type="EMBL" id="JYDT01000019">
    <property type="protein sequence ID" value="KRY90638.1"/>
    <property type="molecule type" value="Genomic_DNA"/>
</dbReference>
<keyword evidence="1" id="KW-1133">Transmembrane helix</keyword>
<comment type="caution">
    <text evidence="2">The sequence shown here is derived from an EMBL/GenBank/DDBJ whole genome shotgun (WGS) entry which is preliminary data.</text>
</comment>
<feature type="transmembrane region" description="Helical" evidence="1">
    <location>
        <begin position="28"/>
        <end position="46"/>
    </location>
</feature>
<evidence type="ECO:0000313" key="3">
    <source>
        <dbReference type="Proteomes" id="UP000054995"/>
    </source>
</evidence>
<gene>
    <name evidence="2" type="ORF">T4D_5264</name>
</gene>
<evidence type="ECO:0000313" key="2">
    <source>
        <dbReference type="EMBL" id="KRY90638.1"/>
    </source>
</evidence>
<keyword evidence="3" id="KW-1185">Reference proteome</keyword>
<keyword evidence="1" id="KW-0812">Transmembrane</keyword>
<proteinExistence type="predicted"/>
<accession>A0A0V1FXE2</accession>
<protein>
    <submittedName>
        <fullName evidence="2">Uncharacterized protein</fullName>
    </submittedName>
</protein>
<feature type="transmembrane region" description="Helical" evidence="1">
    <location>
        <begin position="52"/>
        <end position="76"/>
    </location>
</feature>
<keyword evidence="1" id="KW-0472">Membrane</keyword>
<dbReference type="AlphaFoldDB" id="A0A0V1FXE2"/>